<feature type="region of interest" description="Disordered" evidence="1">
    <location>
        <begin position="1"/>
        <end position="20"/>
    </location>
</feature>
<protein>
    <submittedName>
        <fullName evidence="2">Uncharacterized protein</fullName>
    </submittedName>
</protein>
<dbReference type="Proteomes" id="UP001148786">
    <property type="component" value="Unassembled WGS sequence"/>
</dbReference>
<comment type="caution">
    <text evidence="2">The sequence shown here is derived from an EMBL/GenBank/DDBJ whole genome shotgun (WGS) entry which is preliminary data.</text>
</comment>
<evidence type="ECO:0000313" key="3">
    <source>
        <dbReference type="Proteomes" id="UP001148786"/>
    </source>
</evidence>
<gene>
    <name evidence="2" type="ORF">NLJ89_g6432</name>
</gene>
<name>A0A9W8JZ62_9AGAR</name>
<evidence type="ECO:0000256" key="1">
    <source>
        <dbReference type="SAM" id="MobiDB-lite"/>
    </source>
</evidence>
<dbReference type="EMBL" id="JANKHO010000683">
    <property type="protein sequence ID" value="KAJ3507211.1"/>
    <property type="molecule type" value="Genomic_DNA"/>
</dbReference>
<keyword evidence="3" id="KW-1185">Reference proteome</keyword>
<dbReference type="OrthoDB" id="5967843at2759"/>
<evidence type="ECO:0000313" key="2">
    <source>
        <dbReference type="EMBL" id="KAJ3507211.1"/>
    </source>
</evidence>
<reference evidence="2" key="1">
    <citation type="submission" date="2022-07" db="EMBL/GenBank/DDBJ databases">
        <title>Genome Sequence of Agrocybe chaxingu.</title>
        <authorList>
            <person name="Buettner E."/>
        </authorList>
    </citation>
    <scope>NUCLEOTIDE SEQUENCE</scope>
    <source>
        <strain evidence="2">MP-N11</strain>
    </source>
</reference>
<accession>A0A9W8JZ62</accession>
<sequence length="321" mass="35684">MSTPARNNRNVEPSGQRRSAPLFDATKSSLMFNHCNFTQWSDEQRGTLREVGTEINELEGFKILYANVDKTLLYDSIDRDPEEMIKPHSNEERQIINQIVDWTENAAHETQAAVLYSPAQPGGVSTIGHSLSELCRNRGSLLASILLPSNAALDKTEDAKLRRHVVATLAYEIALAFPAARPFIEDAVEHDPAIFRRSLRSQIERLIQEPLRHAADTPLALFQPSSSVIILDGLDPGKDWHRKLLEHLHPPASHPGPLATPALPSAFRAIKEAVHTFSGAFVVLAAQQLFQDEYDNGRVPLDPEESVPTSRGWVLCLSQIN</sequence>
<feature type="compositionally biased region" description="Polar residues" evidence="1">
    <location>
        <begin position="1"/>
        <end position="17"/>
    </location>
</feature>
<dbReference type="AlphaFoldDB" id="A0A9W8JZ62"/>
<proteinExistence type="predicted"/>
<organism evidence="2 3">
    <name type="scientific">Agrocybe chaxingu</name>
    <dbReference type="NCBI Taxonomy" id="84603"/>
    <lineage>
        <taxon>Eukaryota</taxon>
        <taxon>Fungi</taxon>
        <taxon>Dikarya</taxon>
        <taxon>Basidiomycota</taxon>
        <taxon>Agaricomycotina</taxon>
        <taxon>Agaricomycetes</taxon>
        <taxon>Agaricomycetidae</taxon>
        <taxon>Agaricales</taxon>
        <taxon>Agaricineae</taxon>
        <taxon>Strophariaceae</taxon>
        <taxon>Agrocybe</taxon>
    </lineage>
</organism>